<keyword evidence="3" id="KW-0378">Hydrolase</keyword>
<proteinExistence type="predicted"/>
<dbReference type="InterPro" id="IPR013078">
    <property type="entry name" value="His_Pase_superF_clade-1"/>
</dbReference>
<evidence type="ECO:0000313" key="4">
    <source>
        <dbReference type="Proteomes" id="UP000250079"/>
    </source>
</evidence>
<organism evidence="3 4">
    <name type="scientific">Granulosicoccus antarcticus IMCC3135</name>
    <dbReference type="NCBI Taxonomy" id="1192854"/>
    <lineage>
        <taxon>Bacteria</taxon>
        <taxon>Pseudomonadati</taxon>
        <taxon>Pseudomonadota</taxon>
        <taxon>Gammaproteobacteria</taxon>
        <taxon>Chromatiales</taxon>
        <taxon>Granulosicoccaceae</taxon>
        <taxon>Granulosicoccus</taxon>
    </lineage>
</organism>
<evidence type="ECO:0000313" key="3">
    <source>
        <dbReference type="EMBL" id="ASJ75147.1"/>
    </source>
</evidence>
<dbReference type="Proteomes" id="UP000250079">
    <property type="component" value="Chromosome"/>
</dbReference>
<reference evidence="3 4" key="1">
    <citation type="submission" date="2016-12" db="EMBL/GenBank/DDBJ databases">
        <authorList>
            <person name="Song W.-J."/>
            <person name="Kurnit D.M."/>
        </authorList>
    </citation>
    <scope>NUCLEOTIDE SEQUENCE [LARGE SCALE GENOMIC DNA]</scope>
    <source>
        <strain evidence="3 4">IMCC3135</strain>
    </source>
</reference>
<accession>A0A2Z2P3G9</accession>
<dbReference type="GO" id="GO:0016791">
    <property type="term" value="F:phosphatase activity"/>
    <property type="evidence" value="ECO:0007669"/>
    <property type="project" value="TreeGrafter"/>
</dbReference>
<sequence length="216" mass="24315">MALRTLDLIRHGHTVWHDNGGVAGRSDIALSERGGEAVVLLAEGLGPDWHVDAWYCSPLQRTRETLALLRQRQLSLKPEAASGFPDIMFDERLVELDFGDWEGLTWSQVHEQHEERMREWGEDWVNRSPPNGETFAQQAQRCGNWLQEVQASLAGDSMQSAVAVLHGGSIRALMCLCLGWPLSRAMDFRVDPATLCRLEYSTSGEWMVRTINSQTV</sequence>
<evidence type="ECO:0000256" key="1">
    <source>
        <dbReference type="PIRSR" id="PIRSR613078-1"/>
    </source>
</evidence>
<dbReference type="AlphaFoldDB" id="A0A2Z2P3G9"/>
<dbReference type="KEGG" id="gai:IMCC3135_25420"/>
<feature type="active site" description="Proton donor/acceptor" evidence="1">
    <location>
        <position position="95"/>
    </location>
</feature>
<dbReference type="GO" id="GO:0005737">
    <property type="term" value="C:cytoplasm"/>
    <property type="evidence" value="ECO:0007669"/>
    <property type="project" value="TreeGrafter"/>
</dbReference>
<dbReference type="SUPFAM" id="SSF53254">
    <property type="entry name" value="Phosphoglycerate mutase-like"/>
    <property type="match status" value="1"/>
</dbReference>
<feature type="active site" description="Tele-phosphohistidine intermediate" evidence="1">
    <location>
        <position position="11"/>
    </location>
</feature>
<dbReference type="OrthoDB" id="9783269at2"/>
<dbReference type="CDD" id="cd07067">
    <property type="entry name" value="HP_PGM_like"/>
    <property type="match status" value="1"/>
</dbReference>
<name>A0A2Z2P3G9_9GAMM</name>
<feature type="binding site" evidence="2">
    <location>
        <position position="61"/>
    </location>
    <ligand>
        <name>substrate</name>
    </ligand>
</feature>
<dbReference type="PANTHER" id="PTHR48100">
    <property type="entry name" value="BROAD-SPECIFICITY PHOSPHATASE YOR283W-RELATED"/>
    <property type="match status" value="1"/>
</dbReference>
<dbReference type="SMART" id="SM00855">
    <property type="entry name" value="PGAM"/>
    <property type="match status" value="1"/>
</dbReference>
<dbReference type="RefSeq" id="WP_157736263.1">
    <property type="nucleotide sequence ID" value="NZ_CP018632.1"/>
</dbReference>
<protein>
    <submittedName>
        <fullName evidence="3">Phosphoserine phosphatase 1</fullName>
        <ecNumber evidence="3">3.1.3.3</ecNumber>
    </submittedName>
</protein>
<dbReference type="Pfam" id="PF00300">
    <property type="entry name" value="His_Phos_1"/>
    <property type="match status" value="1"/>
</dbReference>
<dbReference type="InterPro" id="IPR050275">
    <property type="entry name" value="PGM_Phosphatase"/>
</dbReference>
<gene>
    <name evidence="3" type="primary">pspA_2</name>
    <name evidence="3" type="ORF">IMCC3135_25420</name>
</gene>
<dbReference type="InterPro" id="IPR029033">
    <property type="entry name" value="His_PPase_superfam"/>
</dbReference>
<dbReference type="EMBL" id="CP018632">
    <property type="protein sequence ID" value="ASJ75147.1"/>
    <property type="molecule type" value="Genomic_DNA"/>
</dbReference>
<dbReference type="EC" id="3.1.3.3" evidence="3"/>
<dbReference type="Gene3D" id="3.40.50.1240">
    <property type="entry name" value="Phosphoglycerate mutase-like"/>
    <property type="match status" value="1"/>
</dbReference>
<dbReference type="PANTHER" id="PTHR48100:SF1">
    <property type="entry name" value="HISTIDINE PHOSPHATASE FAMILY PROTEIN-RELATED"/>
    <property type="match status" value="1"/>
</dbReference>
<keyword evidence="4" id="KW-1185">Reference proteome</keyword>
<evidence type="ECO:0000256" key="2">
    <source>
        <dbReference type="PIRSR" id="PIRSR613078-2"/>
    </source>
</evidence>